<dbReference type="RefSeq" id="WP_052883849.1">
    <property type="nucleotide sequence ID" value="NZ_CP009961.1"/>
</dbReference>
<dbReference type="EMBL" id="CP009961">
    <property type="protein sequence ID" value="AKG38442.1"/>
    <property type="molecule type" value="Genomic_DNA"/>
</dbReference>
<proteinExistence type="predicted"/>
<sequence length="82" mass="9590">MGEAEVVRVGRRYTVVVPKRLREKLGLREGDLLRIRIENGKLILERVADPFRVLEGVIGEPYSEEREEGEAERWLLSAHRRH</sequence>
<dbReference type="GeneID" id="25401157"/>
<organism evidence="2 3">
    <name type="scientific">Infirmifilum uzonense</name>
    <dbReference type="NCBI Taxonomy" id="1550241"/>
    <lineage>
        <taxon>Archaea</taxon>
        <taxon>Thermoproteota</taxon>
        <taxon>Thermoprotei</taxon>
        <taxon>Thermofilales</taxon>
        <taxon>Thermofilaceae</taxon>
        <taxon>Infirmifilum</taxon>
    </lineage>
</organism>
<dbReference type="InterPro" id="IPR007159">
    <property type="entry name" value="SpoVT-AbrB_dom"/>
</dbReference>
<evidence type="ECO:0000313" key="3">
    <source>
        <dbReference type="Proteomes" id="UP000067434"/>
    </source>
</evidence>
<reference evidence="2 3" key="1">
    <citation type="journal article" date="2015" name="Stand. Genomic Sci.">
        <title>Complete genome sequence of and proposal of Thermofilum uzonense sp. nov. a novel hyperthermophilic crenarchaeon and emended description of the genus Thermofilum.</title>
        <authorList>
            <person name="Toshchakov S.V."/>
            <person name="Korzhenkov A.A."/>
            <person name="Samarov N.I."/>
            <person name="Mazunin I.O."/>
            <person name="Mozhey O.I."/>
            <person name="Shmyr I.S."/>
            <person name="Derbikova K.S."/>
            <person name="Taranov E.A."/>
            <person name="Dominova I.N."/>
            <person name="Bonch-Osmolovskaya E.A."/>
            <person name="Patrushev M.V."/>
            <person name="Podosokorskaya O.A."/>
            <person name="Kublanov I.V."/>
        </authorList>
    </citation>
    <scope>NUCLEOTIDE SEQUENCE [LARGE SCALE GENOMIC DNA]</scope>
    <source>
        <strain evidence="2 3">1807-2</strain>
    </source>
</reference>
<dbReference type="PROSITE" id="PS51740">
    <property type="entry name" value="SPOVT_ABRB"/>
    <property type="match status" value="1"/>
</dbReference>
<dbReference type="Gene3D" id="2.10.260.10">
    <property type="match status" value="1"/>
</dbReference>
<feature type="domain" description="SpoVT-AbrB" evidence="1">
    <location>
        <begin position="4"/>
        <end position="49"/>
    </location>
</feature>
<dbReference type="KEGG" id="thf:MA03_02960"/>
<name>A0A0F7FH43_9CREN</name>
<dbReference type="Proteomes" id="UP000067434">
    <property type="component" value="Chromosome"/>
</dbReference>
<accession>A0A0F7FH43</accession>
<dbReference type="PATRIC" id="fig|1550241.5.peg.630"/>
<dbReference type="Pfam" id="PF04014">
    <property type="entry name" value="MazE_antitoxin"/>
    <property type="match status" value="1"/>
</dbReference>
<dbReference type="AlphaFoldDB" id="A0A0F7FH43"/>
<dbReference type="SUPFAM" id="SSF89447">
    <property type="entry name" value="AbrB/MazE/MraZ-like"/>
    <property type="match status" value="1"/>
</dbReference>
<evidence type="ECO:0000313" key="2">
    <source>
        <dbReference type="EMBL" id="AKG38442.1"/>
    </source>
</evidence>
<protein>
    <recommendedName>
        <fullName evidence="1">SpoVT-AbrB domain-containing protein</fullName>
    </recommendedName>
</protein>
<dbReference type="GO" id="GO:0003677">
    <property type="term" value="F:DNA binding"/>
    <property type="evidence" value="ECO:0007669"/>
    <property type="project" value="InterPro"/>
</dbReference>
<dbReference type="PANTHER" id="PTHR34860">
    <property type="entry name" value="REPRESSOR-LIKE PROTEIN SSO7C3"/>
    <property type="match status" value="1"/>
</dbReference>
<evidence type="ECO:0000259" key="1">
    <source>
        <dbReference type="PROSITE" id="PS51740"/>
    </source>
</evidence>
<dbReference type="InterPro" id="IPR052975">
    <property type="entry name" value="Repressor-like_regulatory"/>
</dbReference>
<dbReference type="OrthoDB" id="30861at2157"/>
<dbReference type="SMART" id="SM00966">
    <property type="entry name" value="SpoVT_AbrB"/>
    <property type="match status" value="1"/>
</dbReference>
<dbReference type="NCBIfam" id="TIGR01439">
    <property type="entry name" value="lp_hng_hel_AbrB"/>
    <property type="match status" value="1"/>
</dbReference>
<dbReference type="HOGENOM" id="CLU_158484_9_2_2"/>
<keyword evidence="3" id="KW-1185">Reference proteome</keyword>
<dbReference type="InterPro" id="IPR037914">
    <property type="entry name" value="SpoVT-AbrB_sf"/>
</dbReference>
<gene>
    <name evidence="2" type="ORF">MA03_02960</name>
</gene>
<dbReference type="PANTHER" id="PTHR34860:SF6">
    <property type="entry name" value="REPRESSOR-LIKE PROTEIN SSO7C3"/>
    <property type="match status" value="1"/>
</dbReference>